<dbReference type="PANTHER" id="PTHR21299:SF1">
    <property type="entry name" value="PANTOATE--BETA-ALANINE LIGASE"/>
    <property type="match status" value="1"/>
</dbReference>
<comment type="similarity">
    <text evidence="2 8">Belongs to the pantothenate synthetase family.</text>
</comment>
<accession>A0A1I1LVA8</accession>
<keyword evidence="3 8" id="KW-0436">Ligase</keyword>
<evidence type="ECO:0000256" key="7">
    <source>
        <dbReference type="ARBA" id="ARBA00048258"/>
    </source>
</evidence>
<keyword evidence="8" id="KW-0963">Cytoplasm</keyword>
<comment type="catalytic activity">
    <reaction evidence="7 8">
        <text>(R)-pantoate + beta-alanine + ATP = (R)-pantothenate + AMP + diphosphate + H(+)</text>
        <dbReference type="Rhea" id="RHEA:10912"/>
        <dbReference type="ChEBI" id="CHEBI:15378"/>
        <dbReference type="ChEBI" id="CHEBI:15980"/>
        <dbReference type="ChEBI" id="CHEBI:29032"/>
        <dbReference type="ChEBI" id="CHEBI:30616"/>
        <dbReference type="ChEBI" id="CHEBI:33019"/>
        <dbReference type="ChEBI" id="CHEBI:57966"/>
        <dbReference type="ChEBI" id="CHEBI:456215"/>
        <dbReference type="EC" id="6.3.2.1"/>
    </reaction>
</comment>
<evidence type="ECO:0000256" key="5">
    <source>
        <dbReference type="ARBA" id="ARBA00022741"/>
    </source>
</evidence>
<dbReference type="InterPro" id="IPR014729">
    <property type="entry name" value="Rossmann-like_a/b/a_fold"/>
</dbReference>
<dbReference type="CDD" id="cd00560">
    <property type="entry name" value="PanC"/>
    <property type="match status" value="1"/>
</dbReference>
<dbReference type="SUPFAM" id="SSF52374">
    <property type="entry name" value="Nucleotidylyl transferase"/>
    <property type="match status" value="1"/>
</dbReference>
<feature type="active site" description="Proton donor" evidence="8">
    <location>
        <position position="38"/>
    </location>
</feature>
<dbReference type="UniPathway" id="UPA00028">
    <property type="reaction ID" value="UER00005"/>
</dbReference>
<evidence type="ECO:0000256" key="6">
    <source>
        <dbReference type="ARBA" id="ARBA00022840"/>
    </source>
</evidence>
<feature type="binding site" evidence="8">
    <location>
        <begin position="31"/>
        <end position="38"/>
    </location>
    <ligand>
        <name>ATP</name>
        <dbReference type="ChEBI" id="CHEBI:30616"/>
    </ligand>
</feature>
<reference evidence="9 10" key="1">
    <citation type="submission" date="2016-10" db="EMBL/GenBank/DDBJ databases">
        <authorList>
            <person name="de Groot N.N."/>
        </authorList>
    </citation>
    <scope>NUCLEOTIDE SEQUENCE [LARGE SCALE GENOMIC DNA]</scope>
    <source>
        <strain evidence="9 10">DSM 6793</strain>
    </source>
</reference>
<evidence type="ECO:0000256" key="2">
    <source>
        <dbReference type="ARBA" id="ARBA00009256"/>
    </source>
</evidence>
<feature type="binding site" evidence="8">
    <location>
        <position position="62"/>
    </location>
    <ligand>
        <name>(R)-pantoate</name>
        <dbReference type="ChEBI" id="CHEBI:15980"/>
    </ligand>
</feature>
<comment type="subcellular location">
    <subcellularLocation>
        <location evidence="8">Cytoplasm</location>
    </subcellularLocation>
</comment>
<gene>
    <name evidence="8" type="primary">panC</name>
    <name evidence="9" type="ORF">SAMN05421780_109150</name>
</gene>
<dbReference type="Gene3D" id="3.30.1300.10">
    <property type="entry name" value="Pantoate-beta-alanine ligase, C-terminal domain"/>
    <property type="match status" value="1"/>
</dbReference>
<dbReference type="PANTHER" id="PTHR21299">
    <property type="entry name" value="CYTIDYLATE KINASE/PANTOATE-BETA-ALANINE LIGASE"/>
    <property type="match status" value="1"/>
</dbReference>
<dbReference type="Proteomes" id="UP000199514">
    <property type="component" value="Unassembled WGS sequence"/>
</dbReference>
<keyword evidence="4 8" id="KW-0566">Pantothenate biosynthesis</keyword>
<dbReference type="InterPro" id="IPR003721">
    <property type="entry name" value="Pantoate_ligase"/>
</dbReference>
<proteinExistence type="inferred from homology"/>
<dbReference type="Gene3D" id="3.40.50.620">
    <property type="entry name" value="HUPs"/>
    <property type="match status" value="1"/>
</dbReference>
<evidence type="ECO:0000256" key="8">
    <source>
        <dbReference type="HAMAP-Rule" id="MF_00158"/>
    </source>
</evidence>
<dbReference type="OrthoDB" id="9773087at2"/>
<keyword evidence="10" id="KW-1185">Reference proteome</keyword>
<comment type="function">
    <text evidence="8">Catalyzes the condensation of pantoate with beta-alanine in an ATP-dependent reaction via a pantoyl-adenylate intermediate.</text>
</comment>
<dbReference type="Pfam" id="PF02569">
    <property type="entry name" value="Pantoate_ligase"/>
    <property type="match status" value="1"/>
</dbReference>
<evidence type="ECO:0000313" key="9">
    <source>
        <dbReference type="EMBL" id="SFC77029.1"/>
    </source>
</evidence>
<dbReference type="GO" id="GO:0005829">
    <property type="term" value="C:cytosol"/>
    <property type="evidence" value="ECO:0007669"/>
    <property type="project" value="TreeGrafter"/>
</dbReference>
<evidence type="ECO:0000256" key="4">
    <source>
        <dbReference type="ARBA" id="ARBA00022655"/>
    </source>
</evidence>
<dbReference type="GO" id="GO:0015940">
    <property type="term" value="P:pantothenate biosynthetic process"/>
    <property type="evidence" value="ECO:0007669"/>
    <property type="project" value="UniProtKB-UniRule"/>
</dbReference>
<dbReference type="GO" id="GO:0004592">
    <property type="term" value="F:pantoate-beta-alanine ligase activity"/>
    <property type="evidence" value="ECO:0007669"/>
    <property type="project" value="UniProtKB-UniRule"/>
</dbReference>
<feature type="binding site" evidence="8">
    <location>
        <position position="178"/>
    </location>
    <ligand>
        <name>ATP</name>
        <dbReference type="ChEBI" id="CHEBI:30616"/>
    </ligand>
</feature>
<dbReference type="NCBIfam" id="TIGR00018">
    <property type="entry name" value="panC"/>
    <property type="match status" value="1"/>
</dbReference>
<protein>
    <recommendedName>
        <fullName evidence="8">Pantothenate synthetase</fullName>
        <shortName evidence="8">PS</shortName>
        <ecNumber evidence="8">6.3.2.1</ecNumber>
    </recommendedName>
    <alternativeName>
        <fullName evidence="8">Pantoate--beta-alanine ligase</fullName>
    </alternativeName>
    <alternativeName>
        <fullName evidence="8">Pantoate-activating enzyme</fullName>
    </alternativeName>
</protein>
<keyword evidence="6 8" id="KW-0067">ATP-binding</keyword>
<evidence type="ECO:0000313" key="10">
    <source>
        <dbReference type="Proteomes" id="UP000199514"/>
    </source>
</evidence>
<feature type="binding site" evidence="8">
    <location>
        <begin position="149"/>
        <end position="152"/>
    </location>
    <ligand>
        <name>ATP</name>
        <dbReference type="ChEBI" id="CHEBI:30616"/>
    </ligand>
</feature>
<comment type="pathway">
    <text evidence="1 8">Cofactor biosynthesis; (R)-pantothenate biosynthesis; (R)-pantothenate from (R)-pantoate and beta-alanine: step 1/1.</text>
</comment>
<dbReference type="InterPro" id="IPR042176">
    <property type="entry name" value="Pantoate_ligase_C"/>
</dbReference>
<organism evidence="9 10">
    <name type="scientific">Flexibacter flexilis DSM 6793</name>
    <dbReference type="NCBI Taxonomy" id="927664"/>
    <lineage>
        <taxon>Bacteria</taxon>
        <taxon>Pseudomonadati</taxon>
        <taxon>Bacteroidota</taxon>
        <taxon>Cytophagia</taxon>
        <taxon>Cytophagales</taxon>
        <taxon>Flexibacteraceae</taxon>
        <taxon>Flexibacter</taxon>
    </lineage>
</organism>
<evidence type="ECO:0000256" key="1">
    <source>
        <dbReference type="ARBA" id="ARBA00004990"/>
    </source>
</evidence>
<dbReference type="EMBL" id="FOLE01000009">
    <property type="protein sequence ID" value="SFC77029.1"/>
    <property type="molecule type" value="Genomic_DNA"/>
</dbReference>
<feature type="binding site" evidence="8">
    <location>
        <position position="155"/>
    </location>
    <ligand>
        <name>(R)-pantoate</name>
        <dbReference type="ChEBI" id="CHEBI:15980"/>
    </ligand>
</feature>
<dbReference type="HAMAP" id="MF_00158">
    <property type="entry name" value="PanC"/>
    <property type="match status" value="1"/>
</dbReference>
<evidence type="ECO:0000256" key="3">
    <source>
        <dbReference type="ARBA" id="ARBA00022598"/>
    </source>
</evidence>
<comment type="subunit">
    <text evidence="8">Homodimer.</text>
</comment>
<feature type="binding site" evidence="8">
    <location>
        <begin position="186"/>
        <end position="189"/>
    </location>
    <ligand>
        <name>ATP</name>
        <dbReference type="ChEBI" id="CHEBI:30616"/>
    </ligand>
</feature>
<comment type="miscellaneous">
    <text evidence="8">The reaction proceeds by a bi uni uni bi ping pong mechanism.</text>
</comment>
<dbReference type="AlphaFoldDB" id="A0A1I1LVA8"/>
<dbReference type="EC" id="6.3.2.1" evidence="8"/>
<feature type="binding site" evidence="8">
    <location>
        <position position="62"/>
    </location>
    <ligand>
        <name>beta-alanine</name>
        <dbReference type="ChEBI" id="CHEBI:57966"/>
    </ligand>
</feature>
<dbReference type="STRING" id="927664.SAMN05421780_109150"/>
<dbReference type="GO" id="GO:0005524">
    <property type="term" value="F:ATP binding"/>
    <property type="evidence" value="ECO:0007669"/>
    <property type="project" value="UniProtKB-KW"/>
</dbReference>
<sequence length="283" mass="31507">MLSVIHQPHELQALLNERKRQGASIGFVPTMGALHDGHASLIEKSWNENDVTVCSIFVNPTQFNNPDDFLHYPKTIEQDTQLLQEAGCDYLFLPTSETMYPTGTPRTRFDFGALETVMEGAFRAGHFNGVGIIVSKLLHLVQPDKAYFGLKDLQQYLVVKQLVADLGFPVQIIGCPIIRDEDGLAMSSRNKRLTATQRAIAPLLYKALQKAESLLATKDFGQIQEEVAALLATEPSFKLEYFEIADGQTLESIKHYSPEKSIALCIAAFLGDVRLIDNILIEK</sequence>
<name>A0A1I1LVA8_9BACT</name>
<keyword evidence="5 8" id="KW-0547">Nucleotide-binding</keyword>